<sequence>MTSISINNHQEPTCPGPYANHPLYCLSCSTHHVLVVVRDEFSLTHANDNSFFFLLARLVDTVSPVLTHRWEAPFSHIGQGYAAAWVCHLFEGAKTILLGDSGVGKTSLLVQFDTGRFQTGNFSATVGIGFTVSNYCKLVTLLTIGFNESYPSPKRVNYSLQSSRVTVPALETPMTIAEADMGYNLSDKPRNPVGDISQGHSTASSTVANRANLSEPTIQ</sequence>
<gene>
    <name evidence="2" type="ORF">TCEB3V08_LOCUS4900</name>
</gene>
<dbReference type="SUPFAM" id="SSF52540">
    <property type="entry name" value="P-loop containing nucleoside triphosphate hydrolases"/>
    <property type="match status" value="1"/>
</dbReference>
<organism evidence="2">
    <name type="scientific">Timema cristinae</name>
    <name type="common">Walking stick</name>
    <dbReference type="NCBI Taxonomy" id="61476"/>
    <lineage>
        <taxon>Eukaryota</taxon>
        <taxon>Metazoa</taxon>
        <taxon>Ecdysozoa</taxon>
        <taxon>Arthropoda</taxon>
        <taxon>Hexapoda</taxon>
        <taxon>Insecta</taxon>
        <taxon>Pterygota</taxon>
        <taxon>Neoptera</taxon>
        <taxon>Polyneoptera</taxon>
        <taxon>Phasmatodea</taxon>
        <taxon>Timematodea</taxon>
        <taxon>Timematoidea</taxon>
        <taxon>Timematidae</taxon>
        <taxon>Timema</taxon>
    </lineage>
</organism>
<evidence type="ECO:0000256" key="1">
    <source>
        <dbReference type="SAM" id="MobiDB-lite"/>
    </source>
</evidence>
<feature type="region of interest" description="Disordered" evidence="1">
    <location>
        <begin position="183"/>
        <end position="219"/>
    </location>
</feature>
<accession>A0A7R9CPV7</accession>
<dbReference type="GO" id="GO:0005525">
    <property type="term" value="F:GTP binding"/>
    <property type="evidence" value="ECO:0007669"/>
    <property type="project" value="InterPro"/>
</dbReference>
<dbReference type="AlphaFoldDB" id="A0A7R9CPV7"/>
<evidence type="ECO:0008006" key="3">
    <source>
        <dbReference type="Google" id="ProtNLM"/>
    </source>
</evidence>
<proteinExistence type="predicted"/>
<dbReference type="Pfam" id="PF00071">
    <property type="entry name" value="Ras"/>
    <property type="match status" value="1"/>
</dbReference>
<dbReference type="GO" id="GO:0003924">
    <property type="term" value="F:GTPase activity"/>
    <property type="evidence" value="ECO:0007669"/>
    <property type="project" value="InterPro"/>
</dbReference>
<dbReference type="InterPro" id="IPR027417">
    <property type="entry name" value="P-loop_NTPase"/>
</dbReference>
<name>A0A7R9CPV7_TIMCR</name>
<feature type="compositionally biased region" description="Polar residues" evidence="1">
    <location>
        <begin position="198"/>
        <end position="219"/>
    </location>
</feature>
<protein>
    <recommendedName>
        <fullName evidence="3">Ras-related protein Rab-26</fullName>
    </recommendedName>
</protein>
<dbReference type="EMBL" id="OC317821">
    <property type="protein sequence ID" value="CAD7399228.1"/>
    <property type="molecule type" value="Genomic_DNA"/>
</dbReference>
<dbReference type="Gene3D" id="3.40.50.300">
    <property type="entry name" value="P-loop containing nucleotide triphosphate hydrolases"/>
    <property type="match status" value="1"/>
</dbReference>
<reference evidence="2" key="1">
    <citation type="submission" date="2020-11" db="EMBL/GenBank/DDBJ databases">
        <authorList>
            <person name="Tran Van P."/>
        </authorList>
    </citation>
    <scope>NUCLEOTIDE SEQUENCE</scope>
</reference>
<dbReference type="InterPro" id="IPR001806">
    <property type="entry name" value="Small_GTPase"/>
</dbReference>
<evidence type="ECO:0000313" key="2">
    <source>
        <dbReference type="EMBL" id="CAD7399228.1"/>
    </source>
</evidence>